<reference evidence="2 3" key="1">
    <citation type="submission" date="2024-04" db="EMBL/GenBank/DDBJ databases">
        <authorList>
            <person name="Wu Y.S."/>
            <person name="Zhang L."/>
        </authorList>
    </citation>
    <scope>NUCLEOTIDE SEQUENCE [LARGE SCALE GENOMIC DNA]</scope>
    <source>
        <strain evidence="2 3">KG-01</strain>
    </source>
</reference>
<dbReference type="SUPFAM" id="SSF82199">
    <property type="entry name" value="SET domain"/>
    <property type="match status" value="1"/>
</dbReference>
<organism evidence="2 3">
    <name type="scientific">Kurthia gibsonii</name>
    <dbReference type="NCBI Taxonomy" id="33946"/>
    <lineage>
        <taxon>Bacteria</taxon>
        <taxon>Bacillati</taxon>
        <taxon>Bacillota</taxon>
        <taxon>Bacilli</taxon>
        <taxon>Bacillales</taxon>
        <taxon>Caryophanaceae</taxon>
        <taxon>Kurthia</taxon>
    </lineage>
</organism>
<dbReference type="InterPro" id="IPR009207">
    <property type="entry name" value="SET7_MeTrfase"/>
</dbReference>
<comment type="caution">
    <text evidence="2">The sequence shown here is derived from an EMBL/GenBank/DDBJ whole genome shotgun (WGS) entry which is preliminary data.</text>
</comment>
<dbReference type="Proteomes" id="UP001398420">
    <property type="component" value="Unassembled WGS sequence"/>
</dbReference>
<dbReference type="EMBL" id="JBCEWA010000007">
    <property type="protein sequence ID" value="MEL5988764.1"/>
    <property type="molecule type" value="Genomic_DNA"/>
</dbReference>
<dbReference type="PROSITE" id="PS50280">
    <property type="entry name" value="SET"/>
    <property type="match status" value="1"/>
</dbReference>
<dbReference type="SMART" id="SM00317">
    <property type="entry name" value="SET"/>
    <property type="match status" value="1"/>
</dbReference>
<name>A0ABU9LP37_9BACL</name>
<dbReference type="InterPro" id="IPR001214">
    <property type="entry name" value="SET_dom"/>
</dbReference>
<keyword evidence="3" id="KW-1185">Reference proteome</keyword>
<dbReference type="CDD" id="cd10540">
    <property type="entry name" value="SET_SpSet7-like"/>
    <property type="match status" value="1"/>
</dbReference>
<evidence type="ECO:0000259" key="1">
    <source>
        <dbReference type="PROSITE" id="PS50280"/>
    </source>
</evidence>
<proteinExistence type="predicted"/>
<dbReference type="RefSeq" id="WP_068453169.1">
    <property type="nucleotide sequence ID" value="NZ_BJOB01000023.1"/>
</dbReference>
<accession>A0ABU9LP37</accession>
<sequence>MIEVKVSPISDGEFNRGVFASVDIKKGTLFHQAPVIAYPNEEHEHIEKTLLADYAFEYGIGRSAILLGYGMLFNHSYTPNADYEINFDNHTFDFFAYKDIKQGEEVFINYNGDIDDQDALWFQEEKSE</sequence>
<dbReference type="Pfam" id="PF00856">
    <property type="entry name" value="SET"/>
    <property type="match status" value="1"/>
</dbReference>
<dbReference type="InterPro" id="IPR046341">
    <property type="entry name" value="SET_dom_sf"/>
</dbReference>
<evidence type="ECO:0000313" key="2">
    <source>
        <dbReference type="EMBL" id="MEL5988764.1"/>
    </source>
</evidence>
<dbReference type="PIRSF" id="PIRSF022536">
    <property type="entry name" value="A612L_SET"/>
    <property type="match status" value="1"/>
</dbReference>
<gene>
    <name evidence="2" type="ORF">AAF454_10180</name>
</gene>
<evidence type="ECO:0000313" key="3">
    <source>
        <dbReference type="Proteomes" id="UP001398420"/>
    </source>
</evidence>
<feature type="domain" description="SET" evidence="1">
    <location>
        <begin position="1"/>
        <end position="111"/>
    </location>
</feature>
<dbReference type="Gene3D" id="2.170.270.10">
    <property type="entry name" value="SET domain"/>
    <property type="match status" value="1"/>
</dbReference>
<protein>
    <submittedName>
        <fullName evidence="2">SET domain-containing protein</fullName>
    </submittedName>
</protein>
<dbReference type="GeneID" id="97821587"/>